<proteinExistence type="predicted"/>
<feature type="compositionally biased region" description="Polar residues" evidence="1">
    <location>
        <begin position="130"/>
        <end position="140"/>
    </location>
</feature>
<name>A0A4S4LCJ9_9AGAM</name>
<evidence type="ECO:0000256" key="1">
    <source>
        <dbReference type="SAM" id="MobiDB-lite"/>
    </source>
</evidence>
<feature type="region of interest" description="Disordered" evidence="1">
    <location>
        <begin position="117"/>
        <end position="159"/>
    </location>
</feature>
<comment type="caution">
    <text evidence="2">The sequence shown here is derived from an EMBL/GenBank/DDBJ whole genome shotgun (WGS) entry which is preliminary data.</text>
</comment>
<keyword evidence="3" id="KW-1185">Reference proteome</keyword>
<reference evidence="2 3" key="1">
    <citation type="submission" date="2019-02" db="EMBL/GenBank/DDBJ databases">
        <title>Genome sequencing of the rare red list fungi Phellinidium pouzarii.</title>
        <authorList>
            <person name="Buettner E."/>
            <person name="Kellner H."/>
        </authorList>
    </citation>
    <scope>NUCLEOTIDE SEQUENCE [LARGE SCALE GENOMIC DNA]</scope>
    <source>
        <strain evidence="2 3">DSM 108285</strain>
    </source>
</reference>
<gene>
    <name evidence="2" type="ORF">EW145_g1968</name>
</gene>
<dbReference type="EMBL" id="SGPK01000061">
    <property type="protein sequence ID" value="THH09494.1"/>
    <property type="molecule type" value="Genomic_DNA"/>
</dbReference>
<accession>A0A4S4LCJ9</accession>
<dbReference type="Proteomes" id="UP000308199">
    <property type="component" value="Unassembled WGS sequence"/>
</dbReference>
<sequence>MLLRRYGKSSSYRDIYTVKVEVFMPTERGEPVHCSGFLPLDIDIPRCDGKRVSQSSLSLASRTDGNAVTSPTSRGNPPVQTPPIPSKRHAQSLQPEAYVTFYFRYRPQEILPTQRILRSQSCTSHKRTRSPSPYTRSGVSPTPPFKRSRSYPCSVAGSETTQNVDPLTIPYLARLEARKSRSGAGACGRDLSDKDVIMKRAERSISSMPLRDEVFHGVAVQTESEGCRHCSDDYSDVDVDDDDLLIRVEQQLLETHKMLLQLRTNQKKRRRHTTTRAI</sequence>
<evidence type="ECO:0000313" key="3">
    <source>
        <dbReference type="Proteomes" id="UP000308199"/>
    </source>
</evidence>
<dbReference type="AlphaFoldDB" id="A0A4S4LCJ9"/>
<organism evidence="2 3">
    <name type="scientific">Phellinidium pouzarii</name>
    <dbReference type="NCBI Taxonomy" id="167371"/>
    <lineage>
        <taxon>Eukaryota</taxon>
        <taxon>Fungi</taxon>
        <taxon>Dikarya</taxon>
        <taxon>Basidiomycota</taxon>
        <taxon>Agaricomycotina</taxon>
        <taxon>Agaricomycetes</taxon>
        <taxon>Hymenochaetales</taxon>
        <taxon>Hymenochaetaceae</taxon>
        <taxon>Phellinidium</taxon>
    </lineage>
</organism>
<evidence type="ECO:0000313" key="2">
    <source>
        <dbReference type="EMBL" id="THH09494.1"/>
    </source>
</evidence>
<protein>
    <submittedName>
        <fullName evidence="2">Uncharacterized protein</fullName>
    </submittedName>
</protein>
<feature type="region of interest" description="Disordered" evidence="1">
    <location>
        <begin position="55"/>
        <end position="90"/>
    </location>
</feature>
<feature type="compositionally biased region" description="Polar residues" evidence="1">
    <location>
        <begin position="55"/>
        <end position="75"/>
    </location>
</feature>
<dbReference type="OrthoDB" id="10669377at2759"/>